<evidence type="ECO:0000256" key="2">
    <source>
        <dbReference type="ARBA" id="ARBA00022490"/>
    </source>
</evidence>
<dbReference type="SUPFAM" id="SSF55594">
    <property type="entry name" value="HPr-like"/>
    <property type="match status" value="1"/>
</dbReference>
<accession>A0ABS4KLZ0</accession>
<name>A0ABS4KLZ0_9FIRM</name>
<protein>
    <submittedName>
        <fullName evidence="5">Phosphotransferase system HPr (HPr) family protein</fullName>
    </submittedName>
</protein>
<organism evidence="5 6">
    <name type="scientific">Acetoanaerobium pronyense</name>
    <dbReference type="NCBI Taxonomy" id="1482736"/>
    <lineage>
        <taxon>Bacteria</taxon>
        <taxon>Bacillati</taxon>
        <taxon>Bacillota</taxon>
        <taxon>Clostridia</taxon>
        <taxon>Peptostreptococcales</taxon>
        <taxon>Filifactoraceae</taxon>
        <taxon>Acetoanaerobium</taxon>
    </lineage>
</organism>
<reference evidence="5 6" key="1">
    <citation type="submission" date="2021-03" db="EMBL/GenBank/DDBJ databases">
        <title>Genomic Encyclopedia of Type Strains, Phase IV (KMG-IV): sequencing the most valuable type-strain genomes for metagenomic binning, comparative biology and taxonomic classification.</title>
        <authorList>
            <person name="Goeker M."/>
        </authorList>
    </citation>
    <scope>NUCLEOTIDE SEQUENCE [LARGE SCALE GENOMIC DNA]</scope>
    <source>
        <strain evidence="5 6">DSM 27512</strain>
    </source>
</reference>
<dbReference type="InterPro" id="IPR050399">
    <property type="entry name" value="HPr"/>
</dbReference>
<dbReference type="PROSITE" id="PS51350">
    <property type="entry name" value="PTS_HPR_DOM"/>
    <property type="match status" value="1"/>
</dbReference>
<keyword evidence="2" id="KW-0963">Cytoplasm</keyword>
<evidence type="ECO:0000313" key="5">
    <source>
        <dbReference type="EMBL" id="MBP2028793.1"/>
    </source>
</evidence>
<evidence type="ECO:0000313" key="6">
    <source>
        <dbReference type="Proteomes" id="UP001314903"/>
    </source>
</evidence>
<dbReference type="Proteomes" id="UP001314903">
    <property type="component" value="Unassembled WGS sequence"/>
</dbReference>
<feature type="domain" description="HPr" evidence="4">
    <location>
        <begin position="1"/>
        <end position="90"/>
    </location>
</feature>
<dbReference type="InterPro" id="IPR000032">
    <property type="entry name" value="HPr-like"/>
</dbReference>
<sequence>MKKVSLIVQNEEGLHARPVTIFVNAASSFKSNITVIKNSNPDKVYVGKSIISLMSMAASKGDEITIIADGEDEETAVINLKSVVEGGFSS</sequence>
<dbReference type="Pfam" id="PF00381">
    <property type="entry name" value="PTS-HPr"/>
    <property type="match status" value="1"/>
</dbReference>
<dbReference type="PANTHER" id="PTHR33705">
    <property type="entry name" value="PHOSPHOCARRIER PROTEIN HPR"/>
    <property type="match status" value="1"/>
</dbReference>
<comment type="caution">
    <text evidence="5">The sequence shown here is derived from an EMBL/GenBank/DDBJ whole genome shotgun (WGS) entry which is preliminary data.</text>
</comment>
<proteinExistence type="predicted"/>
<dbReference type="PANTHER" id="PTHR33705:SF2">
    <property type="entry name" value="PHOSPHOCARRIER PROTEIN NPR"/>
    <property type="match status" value="1"/>
</dbReference>
<gene>
    <name evidence="5" type="ORF">J2Z35_002623</name>
</gene>
<dbReference type="RefSeq" id="WP_209661853.1">
    <property type="nucleotide sequence ID" value="NZ_JAGGLI010000041.1"/>
</dbReference>
<evidence type="ECO:0000256" key="1">
    <source>
        <dbReference type="ARBA" id="ARBA00004496"/>
    </source>
</evidence>
<keyword evidence="6" id="KW-1185">Reference proteome</keyword>
<dbReference type="Gene3D" id="3.30.1340.10">
    <property type="entry name" value="HPr-like"/>
    <property type="match status" value="1"/>
</dbReference>
<evidence type="ECO:0000259" key="4">
    <source>
        <dbReference type="PROSITE" id="PS51350"/>
    </source>
</evidence>
<comment type="subcellular location">
    <subcellularLocation>
        <location evidence="1">Cytoplasm</location>
    </subcellularLocation>
</comment>
<keyword evidence="3" id="KW-0598">Phosphotransferase system</keyword>
<dbReference type="CDD" id="cd00367">
    <property type="entry name" value="PTS-HPr_like"/>
    <property type="match status" value="1"/>
</dbReference>
<dbReference type="EMBL" id="JAGGLI010000041">
    <property type="protein sequence ID" value="MBP2028793.1"/>
    <property type="molecule type" value="Genomic_DNA"/>
</dbReference>
<dbReference type="NCBIfam" id="TIGR01003">
    <property type="entry name" value="PTS_HPr_family"/>
    <property type="match status" value="1"/>
</dbReference>
<evidence type="ECO:0000256" key="3">
    <source>
        <dbReference type="ARBA" id="ARBA00022683"/>
    </source>
</evidence>
<dbReference type="PRINTS" id="PR00107">
    <property type="entry name" value="PHOSPHOCPHPR"/>
</dbReference>
<dbReference type="InterPro" id="IPR035895">
    <property type="entry name" value="HPr-like_sf"/>
</dbReference>